<name>A0ABR0ZWX0_HUSHU</name>
<dbReference type="SUPFAM" id="SSF57501">
    <property type="entry name" value="Cystine-knot cytokines"/>
    <property type="match status" value="1"/>
</dbReference>
<comment type="caution">
    <text evidence="5">The sequence shown here is derived from an EMBL/GenBank/DDBJ whole genome shotgun (WGS) entry which is preliminary data.</text>
</comment>
<proteinExistence type="inferred from homology"/>
<organism evidence="5 6">
    <name type="scientific">Huso huso</name>
    <name type="common">Beluga</name>
    <name type="synonym">Acipenser huso</name>
    <dbReference type="NCBI Taxonomy" id="61971"/>
    <lineage>
        <taxon>Eukaryota</taxon>
        <taxon>Metazoa</taxon>
        <taxon>Chordata</taxon>
        <taxon>Craniata</taxon>
        <taxon>Vertebrata</taxon>
        <taxon>Euteleostomi</taxon>
        <taxon>Actinopterygii</taxon>
        <taxon>Chondrostei</taxon>
        <taxon>Acipenseriformes</taxon>
        <taxon>Acipenseridae</taxon>
        <taxon>Huso</taxon>
    </lineage>
</organism>
<protein>
    <submittedName>
        <fullName evidence="5">Interleukin-17F-like</fullName>
    </submittedName>
</protein>
<comment type="subcellular location">
    <subcellularLocation>
        <location evidence="1">Secreted</location>
    </subcellularLocation>
</comment>
<evidence type="ECO:0000256" key="2">
    <source>
        <dbReference type="ARBA" id="ARBA00007236"/>
    </source>
</evidence>
<evidence type="ECO:0000313" key="5">
    <source>
        <dbReference type="EMBL" id="KAK6488860.1"/>
    </source>
</evidence>
<dbReference type="InterPro" id="IPR010345">
    <property type="entry name" value="IL-17_fam"/>
</dbReference>
<reference evidence="5 6" key="1">
    <citation type="submission" date="2021-05" db="EMBL/GenBank/DDBJ databases">
        <authorList>
            <person name="Zahm M."/>
            <person name="Klopp C."/>
            <person name="Cabau C."/>
            <person name="Kuhl H."/>
            <person name="Suciu R."/>
            <person name="Ciorpac M."/>
            <person name="Holostenco D."/>
            <person name="Gessner J."/>
            <person name="Wuertz S."/>
            <person name="Hohne C."/>
            <person name="Stock M."/>
            <person name="Gislard M."/>
            <person name="Lluch J."/>
            <person name="Milhes M."/>
            <person name="Lampietro C."/>
            <person name="Lopez Roques C."/>
            <person name="Donnadieu C."/>
            <person name="Du K."/>
            <person name="Schartl M."/>
            <person name="Guiguen Y."/>
        </authorList>
    </citation>
    <scope>NUCLEOTIDE SEQUENCE [LARGE SCALE GENOMIC DNA]</scope>
    <source>
        <strain evidence="5">Hh-F2</strain>
        <tissue evidence="5">Blood</tissue>
    </source>
</reference>
<dbReference type="EMBL" id="JAHFZB010000006">
    <property type="protein sequence ID" value="KAK6488860.1"/>
    <property type="molecule type" value="Genomic_DNA"/>
</dbReference>
<keyword evidence="3" id="KW-0964">Secreted</keyword>
<gene>
    <name evidence="5" type="ORF">HHUSO_G7808</name>
</gene>
<evidence type="ECO:0000256" key="1">
    <source>
        <dbReference type="ARBA" id="ARBA00004613"/>
    </source>
</evidence>
<sequence length="88" mass="9959">FSFRLNEDETRIPRVIPEAVCKFKWCVNSIGDKDQKLNSVEIQQEIYVLKLKLNATGGGKGCRQDIYTVETMMITVGCTCVNPIIMES</sequence>
<keyword evidence="6" id="KW-1185">Reference proteome</keyword>
<evidence type="ECO:0000256" key="3">
    <source>
        <dbReference type="ARBA" id="ARBA00022525"/>
    </source>
</evidence>
<evidence type="ECO:0000256" key="4">
    <source>
        <dbReference type="ARBA" id="ARBA00022729"/>
    </source>
</evidence>
<dbReference type="Proteomes" id="UP001369086">
    <property type="component" value="Unassembled WGS sequence"/>
</dbReference>
<feature type="non-terminal residue" evidence="5">
    <location>
        <position position="1"/>
    </location>
</feature>
<evidence type="ECO:0000313" key="6">
    <source>
        <dbReference type="Proteomes" id="UP001369086"/>
    </source>
</evidence>
<dbReference type="InterPro" id="IPR029034">
    <property type="entry name" value="Cystine-knot_cytokine"/>
</dbReference>
<accession>A0ABR0ZWX0</accession>
<comment type="similarity">
    <text evidence="2">Belongs to the IL-17 family.</text>
</comment>
<keyword evidence="4" id="KW-0732">Signal</keyword>
<dbReference type="Gene3D" id="2.10.90.10">
    <property type="entry name" value="Cystine-knot cytokines"/>
    <property type="match status" value="1"/>
</dbReference>
<dbReference type="Pfam" id="PF06083">
    <property type="entry name" value="IL17"/>
    <property type="match status" value="1"/>
</dbReference>